<protein>
    <submittedName>
        <fullName evidence="6">Thiosulfate dehydrogenase [quinone] large subunit</fullName>
        <ecNumber evidence="6">1.8.5.2</ecNumber>
    </submittedName>
</protein>
<keyword evidence="6" id="KW-0560">Oxidoreductase</keyword>
<evidence type="ECO:0000256" key="4">
    <source>
        <dbReference type="ARBA" id="ARBA00023136"/>
    </source>
</evidence>
<evidence type="ECO:0000313" key="6">
    <source>
        <dbReference type="EMBL" id="MDQ0256518.1"/>
    </source>
</evidence>
<reference evidence="6 7" key="1">
    <citation type="submission" date="2023-07" db="EMBL/GenBank/DDBJ databases">
        <title>Genomic Encyclopedia of Type Strains, Phase IV (KMG-IV): sequencing the most valuable type-strain genomes for metagenomic binning, comparative biology and taxonomic classification.</title>
        <authorList>
            <person name="Goeker M."/>
        </authorList>
    </citation>
    <scope>NUCLEOTIDE SEQUENCE [LARGE SCALE GENOMIC DNA]</scope>
    <source>
        <strain evidence="6 7">DSM 9768</strain>
    </source>
</reference>
<gene>
    <name evidence="6" type="ORF">J2S74_003938</name>
</gene>
<comment type="subcellular location">
    <subcellularLocation>
        <location evidence="1">Membrane</location>
        <topology evidence="1">Multi-pass membrane protein</topology>
    </subcellularLocation>
</comment>
<keyword evidence="4 5" id="KW-0472">Membrane</keyword>
<name>A0ABT9ZZ44_9BACI</name>
<accession>A0ABT9ZZ44</accession>
<evidence type="ECO:0000256" key="1">
    <source>
        <dbReference type="ARBA" id="ARBA00004141"/>
    </source>
</evidence>
<keyword evidence="2 5" id="KW-0812">Transmembrane</keyword>
<feature type="transmembrane region" description="Helical" evidence="5">
    <location>
        <begin position="120"/>
        <end position="138"/>
    </location>
</feature>
<dbReference type="EC" id="1.8.5.2" evidence="6"/>
<dbReference type="PANTHER" id="PTHR39157:SF1">
    <property type="entry name" value="DOXX FAMILY PROTEIN"/>
    <property type="match status" value="1"/>
</dbReference>
<dbReference type="GO" id="GO:0043831">
    <property type="term" value="F:thiosulfate dehydrogenase (quinone) activity"/>
    <property type="evidence" value="ECO:0007669"/>
    <property type="project" value="UniProtKB-EC"/>
</dbReference>
<dbReference type="EMBL" id="JAUSUG010000017">
    <property type="protein sequence ID" value="MDQ0256518.1"/>
    <property type="molecule type" value="Genomic_DNA"/>
</dbReference>
<comment type="caution">
    <text evidence="6">The sequence shown here is derived from an EMBL/GenBank/DDBJ whole genome shotgun (WGS) entry which is preliminary data.</text>
</comment>
<feature type="transmembrane region" description="Helical" evidence="5">
    <location>
        <begin position="61"/>
        <end position="82"/>
    </location>
</feature>
<dbReference type="RefSeq" id="WP_307328761.1">
    <property type="nucleotide sequence ID" value="NZ_JAUSUG010000017.1"/>
</dbReference>
<dbReference type="Pfam" id="PF07681">
    <property type="entry name" value="DoxX"/>
    <property type="match status" value="1"/>
</dbReference>
<keyword evidence="3 5" id="KW-1133">Transmembrane helix</keyword>
<dbReference type="InterPro" id="IPR032808">
    <property type="entry name" value="DoxX"/>
</dbReference>
<evidence type="ECO:0000256" key="3">
    <source>
        <dbReference type="ARBA" id="ARBA00022989"/>
    </source>
</evidence>
<dbReference type="Proteomes" id="UP001230005">
    <property type="component" value="Unassembled WGS sequence"/>
</dbReference>
<proteinExistence type="predicted"/>
<feature type="transmembrane region" description="Helical" evidence="5">
    <location>
        <begin position="89"/>
        <end position="114"/>
    </location>
</feature>
<evidence type="ECO:0000256" key="2">
    <source>
        <dbReference type="ARBA" id="ARBA00022692"/>
    </source>
</evidence>
<keyword evidence="7" id="KW-1185">Reference proteome</keyword>
<sequence length="169" mass="18484">MFMNFLRNNKIAAGLLTVLRLYLGWTWMTLGWGKVTGGFSAEGYLNGVVANEAVMEQYPTYHAFIESFALPNAGVFSFMVAWGELLVGIGLLLGVLTTAAAFFGIMMNFAFMFAGTISSNPWMVLLTIFILAAGYNAGRIGGDRWVIPYLRTTVLNKITSKIETTKAVA</sequence>
<evidence type="ECO:0000313" key="7">
    <source>
        <dbReference type="Proteomes" id="UP001230005"/>
    </source>
</evidence>
<evidence type="ECO:0000256" key="5">
    <source>
        <dbReference type="SAM" id="Phobius"/>
    </source>
</evidence>
<dbReference type="PANTHER" id="PTHR39157">
    <property type="entry name" value="INTEGRAL MEMBRANE PROTEIN-RELATED"/>
    <property type="match status" value="1"/>
</dbReference>
<organism evidence="6 7">
    <name type="scientific">Evansella vedderi</name>
    <dbReference type="NCBI Taxonomy" id="38282"/>
    <lineage>
        <taxon>Bacteria</taxon>
        <taxon>Bacillati</taxon>
        <taxon>Bacillota</taxon>
        <taxon>Bacilli</taxon>
        <taxon>Bacillales</taxon>
        <taxon>Bacillaceae</taxon>
        <taxon>Evansella</taxon>
    </lineage>
</organism>